<feature type="transmembrane region" description="Helical" evidence="2">
    <location>
        <begin position="12"/>
        <end position="39"/>
    </location>
</feature>
<proteinExistence type="predicted"/>
<evidence type="ECO:0000313" key="4">
    <source>
        <dbReference type="EMBL" id="OWF50975.1"/>
    </source>
</evidence>
<dbReference type="AlphaFoldDB" id="A0A210QQG1"/>
<protein>
    <submittedName>
        <fullName evidence="4">Monocarboxylate transporter 4</fullName>
    </submittedName>
</protein>
<dbReference type="Proteomes" id="UP000242188">
    <property type="component" value="Unassembled WGS sequence"/>
</dbReference>
<dbReference type="GO" id="GO:0016020">
    <property type="term" value="C:membrane"/>
    <property type="evidence" value="ECO:0007669"/>
    <property type="project" value="UniProtKB-SubCell"/>
</dbReference>
<feature type="transmembrane region" description="Helical" evidence="2">
    <location>
        <begin position="105"/>
        <end position="127"/>
    </location>
</feature>
<keyword evidence="2" id="KW-1133">Transmembrane helix</keyword>
<evidence type="ECO:0000313" key="5">
    <source>
        <dbReference type="Proteomes" id="UP000242188"/>
    </source>
</evidence>
<dbReference type="GO" id="GO:0022857">
    <property type="term" value="F:transmembrane transporter activity"/>
    <property type="evidence" value="ECO:0007669"/>
    <property type="project" value="InterPro"/>
</dbReference>
<dbReference type="InterPro" id="IPR011701">
    <property type="entry name" value="MFS"/>
</dbReference>
<feature type="transmembrane region" description="Helical" evidence="2">
    <location>
        <begin position="139"/>
        <end position="157"/>
    </location>
</feature>
<feature type="transmembrane region" description="Helical" evidence="2">
    <location>
        <begin position="386"/>
        <end position="408"/>
    </location>
</feature>
<dbReference type="PROSITE" id="PS50850">
    <property type="entry name" value="MFS"/>
    <property type="match status" value="1"/>
</dbReference>
<feature type="transmembrane region" description="Helical" evidence="2">
    <location>
        <begin position="321"/>
        <end position="342"/>
    </location>
</feature>
<comment type="caution">
    <text evidence="4">The sequence shown here is derived from an EMBL/GenBank/DDBJ whole genome shotgun (WGS) entry which is preliminary data.</text>
</comment>
<keyword evidence="2" id="KW-0812">Transmembrane</keyword>
<feature type="domain" description="Major facilitator superfamily (MFS) profile" evidence="3">
    <location>
        <begin position="14"/>
        <end position="410"/>
    </location>
</feature>
<dbReference type="Gene3D" id="1.20.1250.20">
    <property type="entry name" value="MFS general substrate transporter like domains"/>
    <property type="match status" value="1"/>
</dbReference>
<dbReference type="InterPro" id="IPR050327">
    <property type="entry name" value="Proton-linked_MCT"/>
</dbReference>
<feature type="transmembrane region" description="Helical" evidence="2">
    <location>
        <begin position="169"/>
        <end position="188"/>
    </location>
</feature>
<dbReference type="EMBL" id="NEDP02002410">
    <property type="protein sequence ID" value="OWF50975.1"/>
    <property type="molecule type" value="Genomic_DNA"/>
</dbReference>
<dbReference type="InterPro" id="IPR020846">
    <property type="entry name" value="MFS_dom"/>
</dbReference>
<dbReference type="InterPro" id="IPR036259">
    <property type="entry name" value="MFS_trans_sf"/>
</dbReference>
<organism evidence="4 5">
    <name type="scientific">Mizuhopecten yessoensis</name>
    <name type="common">Japanese scallop</name>
    <name type="synonym">Patinopecten yessoensis</name>
    <dbReference type="NCBI Taxonomy" id="6573"/>
    <lineage>
        <taxon>Eukaryota</taxon>
        <taxon>Metazoa</taxon>
        <taxon>Spiralia</taxon>
        <taxon>Lophotrochozoa</taxon>
        <taxon>Mollusca</taxon>
        <taxon>Bivalvia</taxon>
        <taxon>Autobranchia</taxon>
        <taxon>Pteriomorphia</taxon>
        <taxon>Pectinida</taxon>
        <taxon>Pectinoidea</taxon>
        <taxon>Pectinidae</taxon>
        <taxon>Mizuhopecten</taxon>
    </lineage>
</organism>
<feature type="transmembrane region" description="Helical" evidence="2">
    <location>
        <begin position="51"/>
        <end position="72"/>
    </location>
</feature>
<comment type="subcellular location">
    <subcellularLocation>
        <location evidence="1">Membrane</location>
        <topology evidence="1">Multi-pass membrane protein</topology>
    </subcellularLocation>
</comment>
<evidence type="ECO:0000259" key="3">
    <source>
        <dbReference type="PROSITE" id="PS50850"/>
    </source>
</evidence>
<feature type="transmembrane region" description="Helical" evidence="2">
    <location>
        <begin position="354"/>
        <end position="374"/>
    </location>
</feature>
<keyword evidence="2" id="KW-0472">Membrane</keyword>
<feature type="transmembrane region" description="Helical" evidence="2">
    <location>
        <begin position="296"/>
        <end position="315"/>
    </location>
</feature>
<dbReference type="SUPFAM" id="SSF103473">
    <property type="entry name" value="MFS general substrate transporter"/>
    <property type="match status" value="1"/>
</dbReference>
<gene>
    <name evidence="4" type="ORF">KP79_PYT17311</name>
</gene>
<reference evidence="4 5" key="1">
    <citation type="journal article" date="2017" name="Nat. Ecol. Evol.">
        <title>Scallop genome provides insights into evolution of bilaterian karyotype and development.</title>
        <authorList>
            <person name="Wang S."/>
            <person name="Zhang J."/>
            <person name="Jiao W."/>
            <person name="Li J."/>
            <person name="Xun X."/>
            <person name="Sun Y."/>
            <person name="Guo X."/>
            <person name="Huan P."/>
            <person name="Dong B."/>
            <person name="Zhang L."/>
            <person name="Hu X."/>
            <person name="Sun X."/>
            <person name="Wang J."/>
            <person name="Zhao C."/>
            <person name="Wang Y."/>
            <person name="Wang D."/>
            <person name="Huang X."/>
            <person name="Wang R."/>
            <person name="Lv J."/>
            <person name="Li Y."/>
            <person name="Zhang Z."/>
            <person name="Liu B."/>
            <person name="Lu W."/>
            <person name="Hui Y."/>
            <person name="Liang J."/>
            <person name="Zhou Z."/>
            <person name="Hou R."/>
            <person name="Li X."/>
            <person name="Liu Y."/>
            <person name="Li H."/>
            <person name="Ning X."/>
            <person name="Lin Y."/>
            <person name="Zhao L."/>
            <person name="Xing Q."/>
            <person name="Dou J."/>
            <person name="Li Y."/>
            <person name="Mao J."/>
            <person name="Guo H."/>
            <person name="Dou H."/>
            <person name="Li T."/>
            <person name="Mu C."/>
            <person name="Jiang W."/>
            <person name="Fu Q."/>
            <person name="Fu X."/>
            <person name="Miao Y."/>
            <person name="Liu J."/>
            <person name="Yu Q."/>
            <person name="Li R."/>
            <person name="Liao H."/>
            <person name="Li X."/>
            <person name="Kong Y."/>
            <person name="Jiang Z."/>
            <person name="Chourrout D."/>
            <person name="Li R."/>
            <person name="Bao Z."/>
        </authorList>
    </citation>
    <scope>NUCLEOTIDE SEQUENCE [LARGE SCALE GENOMIC DNA]</scope>
    <source>
        <strain evidence="4 5">PY_sf001</strain>
    </source>
</reference>
<accession>A0A210QQG1</accession>
<name>A0A210QQG1_MIZYE</name>
<dbReference type="Pfam" id="PF07690">
    <property type="entry name" value="MFS_1"/>
    <property type="match status" value="1"/>
</dbReference>
<dbReference type="PANTHER" id="PTHR11360">
    <property type="entry name" value="MONOCARBOXYLATE TRANSPORTER"/>
    <property type="match status" value="1"/>
</dbReference>
<dbReference type="PANTHER" id="PTHR11360:SF251">
    <property type="entry name" value="MAJOR FACILITATOR SUPERFAMILY (MFS) PROFILE DOMAIN-CONTAINING PROTEIN"/>
    <property type="match status" value="1"/>
</dbReference>
<feature type="transmembrane region" description="Helical" evidence="2">
    <location>
        <begin position="226"/>
        <end position="246"/>
    </location>
</feature>
<feature type="transmembrane region" description="Helical" evidence="2">
    <location>
        <begin position="79"/>
        <end position="99"/>
    </location>
</feature>
<sequence>MKLTSPDKGWSWMVLIAAFGVMFIQGIFIGTLGIIHLALLDRYQDTNLRTSLAGSIFACANTAGGIVTSVLVDKYSCRVVTVTGSLLFTLGLAVCAFPVSLDIVIFSYGVLAGIGSSMTNTAAYFVVGYNFKLRQNMASGFSTSGISLGGLFMPTAIEMIREFYGNRIFFVLLAGIALQPCFLGFMYFPSYLEESRKHTSLAQNRKTTPSVPAGFRSWLRIMKNPGFVCFAGCLCLTQLGVFVMYLHFPNYVTTMGLSVMEASYLLNVRGVCSLVARLSVSSLVNVNNHNVQETTLLFGMFTFLALASMLLPIYGSSFGGLLIYCIFLGFYGDSVFSILNIINIKLVGLQHFASATGIEFAAMGICIFIGPSFVGKVIDVGGTYDLCFIITGILIMLGGILSLLSGVFQTSSAEKLQHNDISIDRTIDTLKIDMGQPSTECVHSRNNQEDMTLTSGSKLLQQVDRN</sequence>
<evidence type="ECO:0000256" key="2">
    <source>
        <dbReference type="SAM" id="Phobius"/>
    </source>
</evidence>
<evidence type="ECO:0000256" key="1">
    <source>
        <dbReference type="ARBA" id="ARBA00004141"/>
    </source>
</evidence>
<dbReference type="OrthoDB" id="6111965at2759"/>
<keyword evidence="5" id="KW-1185">Reference proteome</keyword>